<dbReference type="InterPro" id="IPR011011">
    <property type="entry name" value="Znf_FYVE_PHD"/>
</dbReference>
<dbReference type="Gene3D" id="3.30.40.10">
    <property type="entry name" value="Zinc/RING finger domain, C3HC4 (zinc finger)"/>
    <property type="match status" value="1"/>
</dbReference>
<name>A0AAD8DYW4_MYTSE</name>
<sequence>MIIENIKEVKRKNRGRGGYIATGSRAAARLRRARPQRERVCVVFGGNTRRHVRSTYRQKKRNKMEDKKKKGSWEPQNLEKNISNTDKTICVVCFEDCIEDWIQCSSCLGWAHEACADVPECGDGYICDRCRLF</sequence>
<evidence type="ECO:0000313" key="3">
    <source>
        <dbReference type="Proteomes" id="UP001231518"/>
    </source>
</evidence>
<gene>
    <name evidence="2" type="ORF">PYW07_004698</name>
</gene>
<dbReference type="AlphaFoldDB" id="A0AAD8DYW4"/>
<protein>
    <recommendedName>
        <fullName evidence="4">Zinc finger PHD-type domain-containing protein</fullName>
    </recommendedName>
</protein>
<dbReference type="EMBL" id="JARGEI010000005">
    <property type="protein sequence ID" value="KAJ8731534.1"/>
    <property type="molecule type" value="Genomic_DNA"/>
</dbReference>
<evidence type="ECO:0000313" key="2">
    <source>
        <dbReference type="EMBL" id="KAJ8731534.1"/>
    </source>
</evidence>
<dbReference type="SUPFAM" id="SSF57903">
    <property type="entry name" value="FYVE/PHD zinc finger"/>
    <property type="match status" value="1"/>
</dbReference>
<keyword evidence="3" id="KW-1185">Reference proteome</keyword>
<dbReference type="CDD" id="cd15489">
    <property type="entry name" value="PHD_SF"/>
    <property type="match status" value="1"/>
</dbReference>
<evidence type="ECO:0000256" key="1">
    <source>
        <dbReference type="SAM" id="MobiDB-lite"/>
    </source>
</evidence>
<dbReference type="InterPro" id="IPR013083">
    <property type="entry name" value="Znf_RING/FYVE/PHD"/>
</dbReference>
<dbReference type="Proteomes" id="UP001231518">
    <property type="component" value="Chromosome 16"/>
</dbReference>
<evidence type="ECO:0008006" key="4">
    <source>
        <dbReference type="Google" id="ProtNLM"/>
    </source>
</evidence>
<organism evidence="2 3">
    <name type="scientific">Mythimna separata</name>
    <name type="common">Oriental armyworm</name>
    <name type="synonym">Pseudaletia separata</name>
    <dbReference type="NCBI Taxonomy" id="271217"/>
    <lineage>
        <taxon>Eukaryota</taxon>
        <taxon>Metazoa</taxon>
        <taxon>Ecdysozoa</taxon>
        <taxon>Arthropoda</taxon>
        <taxon>Hexapoda</taxon>
        <taxon>Insecta</taxon>
        <taxon>Pterygota</taxon>
        <taxon>Neoptera</taxon>
        <taxon>Endopterygota</taxon>
        <taxon>Lepidoptera</taxon>
        <taxon>Glossata</taxon>
        <taxon>Ditrysia</taxon>
        <taxon>Noctuoidea</taxon>
        <taxon>Noctuidae</taxon>
        <taxon>Noctuinae</taxon>
        <taxon>Hadenini</taxon>
        <taxon>Mythimna</taxon>
    </lineage>
</organism>
<proteinExistence type="predicted"/>
<accession>A0AAD8DYW4</accession>
<feature type="region of interest" description="Disordered" evidence="1">
    <location>
        <begin position="54"/>
        <end position="78"/>
    </location>
</feature>
<reference evidence="2" key="1">
    <citation type="submission" date="2023-03" db="EMBL/GenBank/DDBJ databases">
        <title>Chromosome-level genomes of two armyworms, Mythimna separata and Mythimna loreyi, provide insights into the biosynthesis and reception of sex pheromones.</title>
        <authorList>
            <person name="Zhao H."/>
        </authorList>
    </citation>
    <scope>NUCLEOTIDE SEQUENCE</scope>
    <source>
        <strain evidence="2">BeijingLab</strain>
        <tissue evidence="2">Pupa</tissue>
    </source>
</reference>
<feature type="compositionally biased region" description="Basic and acidic residues" evidence="1">
    <location>
        <begin position="63"/>
        <end position="72"/>
    </location>
</feature>
<comment type="caution">
    <text evidence="2">The sequence shown here is derived from an EMBL/GenBank/DDBJ whole genome shotgun (WGS) entry which is preliminary data.</text>
</comment>